<accession>A0ABR7CB45</accession>
<dbReference type="InterPro" id="IPR013320">
    <property type="entry name" value="ConA-like_dom_sf"/>
</dbReference>
<evidence type="ECO:0000259" key="2">
    <source>
        <dbReference type="Pfam" id="PF08522"/>
    </source>
</evidence>
<dbReference type="Proteomes" id="UP000600600">
    <property type="component" value="Unassembled WGS sequence"/>
</dbReference>
<dbReference type="PROSITE" id="PS51257">
    <property type="entry name" value="PROKAR_LIPOPROTEIN"/>
    <property type="match status" value="1"/>
</dbReference>
<evidence type="ECO:0000256" key="1">
    <source>
        <dbReference type="SAM" id="SignalP"/>
    </source>
</evidence>
<organism evidence="3 4">
    <name type="scientific">Bacteroides difficilis</name>
    <dbReference type="NCBI Taxonomy" id="2763021"/>
    <lineage>
        <taxon>Bacteria</taxon>
        <taxon>Pseudomonadati</taxon>
        <taxon>Bacteroidota</taxon>
        <taxon>Bacteroidia</taxon>
        <taxon>Bacteroidales</taxon>
        <taxon>Bacteroidaceae</taxon>
        <taxon>Bacteroides</taxon>
    </lineage>
</organism>
<keyword evidence="4" id="KW-1185">Reference proteome</keyword>
<dbReference type="SUPFAM" id="SSF49899">
    <property type="entry name" value="Concanavalin A-like lectins/glucanases"/>
    <property type="match status" value="1"/>
</dbReference>
<evidence type="ECO:0000313" key="4">
    <source>
        <dbReference type="Proteomes" id="UP000600600"/>
    </source>
</evidence>
<dbReference type="Gene3D" id="2.60.40.1740">
    <property type="entry name" value="hypothetical protein (bacova_03559)"/>
    <property type="match status" value="1"/>
</dbReference>
<sequence>MMMKNMINRLTVLSLLLLGGLGFVSCSDDDGDFIDLPIIEMPQSEEGPVFIDYKEILNTGKYVYDYTIQLDKPATTNLFCDITVDESMVEAYNTEHNTAYKMMPSFVYELQAKTAIIKKGEQESNSLSIEFASLYGLAEGEEYLLPVVAVVDETCTGQFTTDTRSVAYFTINIDGELDYIPGLDMRSYSKDMYQTLSFADGEVVTIEDNTHTFEMLIYPYSWHNGINYIGTWRGKDINENNASFSGCEFRVSGTTGASNIGNRQCDLTLANQNKKLPINQWVRLTVTCDGTKTGQNTEIAYRLYVNGEEIATAKPTKRWGTSSLQGFKVGYTLTGIQFGNTTSSYYFDGLISDIRMWKKCLTQEEVKANLRTIASPSPSDLYGYWKLDEGEGNTLKDSSGNGRDLTFPTSANVIWNAEFNDLPQDN</sequence>
<evidence type="ECO:0000313" key="3">
    <source>
        <dbReference type="EMBL" id="MBC5605027.1"/>
    </source>
</evidence>
<dbReference type="RefSeq" id="WP_186967218.1">
    <property type="nucleotide sequence ID" value="NZ_JACOOE010000004.1"/>
</dbReference>
<dbReference type="EMBL" id="JACOOE010000004">
    <property type="protein sequence ID" value="MBC5605027.1"/>
    <property type="molecule type" value="Genomic_DNA"/>
</dbReference>
<feature type="signal peptide" evidence="1">
    <location>
        <begin position="1"/>
        <end position="27"/>
    </location>
</feature>
<dbReference type="Gene3D" id="2.60.120.200">
    <property type="match status" value="1"/>
</dbReference>
<gene>
    <name evidence="3" type="ORF">H8S67_10140</name>
</gene>
<reference evidence="3 4" key="1">
    <citation type="submission" date="2020-08" db="EMBL/GenBank/DDBJ databases">
        <title>Genome public.</title>
        <authorList>
            <person name="Liu C."/>
            <person name="Sun Q."/>
        </authorList>
    </citation>
    <scope>NUCLEOTIDE SEQUENCE [LARGE SCALE GENOMIC DNA]</scope>
    <source>
        <strain evidence="3 4">M27</strain>
    </source>
</reference>
<proteinExistence type="predicted"/>
<keyword evidence="1" id="KW-0732">Signal</keyword>
<dbReference type="Pfam" id="PF08522">
    <property type="entry name" value="BT_3987-like_N"/>
    <property type="match status" value="1"/>
</dbReference>
<dbReference type="Pfam" id="PF13385">
    <property type="entry name" value="Laminin_G_3"/>
    <property type="match status" value="1"/>
</dbReference>
<feature type="domain" description="BT-3987-like N-terminal" evidence="2">
    <location>
        <begin position="44"/>
        <end position="148"/>
    </location>
</feature>
<feature type="chain" id="PRO_5047091331" evidence="1">
    <location>
        <begin position="28"/>
        <end position="426"/>
    </location>
</feature>
<comment type="caution">
    <text evidence="3">The sequence shown here is derived from an EMBL/GenBank/DDBJ whole genome shotgun (WGS) entry which is preliminary data.</text>
</comment>
<protein>
    <submittedName>
        <fullName evidence="3">DUF1735 domain-containing protein</fullName>
    </submittedName>
</protein>
<dbReference type="InterPro" id="IPR013728">
    <property type="entry name" value="BT_3987-like_N"/>
</dbReference>
<name>A0ABR7CB45_9BACE</name>